<accession>A0A6P4J618</accession>
<keyword evidence="1" id="KW-0732">Signal</keyword>
<dbReference type="AlphaFoldDB" id="A0A6P4J618"/>
<name>A0A6P4J618_DROKI</name>
<dbReference type="GeneID" id="108079934"/>
<dbReference type="RefSeq" id="XP_017029958.1">
    <property type="nucleotide sequence ID" value="XM_017174469.3"/>
</dbReference>
<dbReference type="Proteomes" id="UP001652661">
    <property type="component" value="Chromosome X"/>
</dbReference>
<evidence type="ECO:0000313" key="3">
    <source>
        <dbReference type="RefSeq" id="XP_017029958.1"/>
    </source>
</evidence>
<organism evidence="2 3">
    <name type="scientific">Drosophila kikkawai</name>
    <name type="common">Fruit fly</name>
    <dbReference type="NCBI Taxonomy" id="30033"/>
    <lineage>
        <taxon>Eukaryota</taxon>
        <taxon>Metazoa</taxon>
        <taxon>Ecdysozoa</taxon>
        <taxon>Arthropoda</taxon>
        <taxon>Hexapoda</taxon>
        <taxon>Insecta</taxon>
        <taxon>Pterygota</taxon>
        <taxon>Neoptera</taxon>
        <taxon>Endopterygota</taxon>
        <taxon>Diptera</taxon>
        <taxon>Brachycera</taxon>
        <taxon>Muscomorpha</taxon>
        <taxon>Ephydroidea</taxon>
        <taxon>Drosophilidae</taxon>
        <taxon>Drosophila</taxon>
        <taxon>Sophophora</taxon>
    </lineage>
</organism>
<gene>
    <name evidence="3" type="primary">LOC108079934</name>
</gene>
<keyword evidence="2" id="KW-1185">Reference proteome</keyword>
<evidence type="ECO:0000313" key="2">
    <source>
        <dbReference type="Proteomes" id="UP001652661"/>
    </source>
</evidence>
<evidence type="ECO:0000256" key="1">
    <source>
        <dbReference type="SAM" id="SignalP"/>
    </source>
</evidence>
<dbReference type="OrthoDB" id="10519217at2759"/>
<sequence length="163" mass="18883">MKAPILMLIIMCFLCAGVWATRDPKCMANESLAETNGAINFTEILKVPFQKDDNGLYVLMSPSVTWALKYVTAKVKRAMERFERNMKILIELHRRRKERMDVAMRARQRRFRKVRVMPPLKLAHHIGTHSMIKDINLYNLAVSINDSTKQRYMLTTSTIAAIL</sequence>
<feature type="chain" id="PRO_5027731485" evidence="1">
    <location>
        <begin position="21"/>
        <end position="163"/>
    </location>
</feature>
<feature type="signal peptide" evidence="1">
    <location>
        <begin position="1"/>
        <end position="20"/>
    </location>
</feature>
<proteinExistence type="predicted"/>
<reference evidence="3" key="1">
    <citation type="submission" date="2025-08" db="UniProtKB">
        <authorList>
            <consortium name="RefSeq"/>
        </authorList>
    </citation>
    <scope>IDENTIFICATION</scope>
    <source>
        <strain evidence="3">14028-0561.14</strain>
        <tissue evidence="3">Whole fly</tissue>
    </source>
</reference>
<protein>
    <submittedName>
        <fullName evidence="3">Uncharacterized protein</fullName>
    </submittedName>
</protein>